<protein>
    <submittedName>
        <fullName evidence="1">Uncharacterized protein</fullName>
    </submittedName>
</protein>
<organism evidence="1 2">
    <name type="scientific">Nibea albiflora</name>
    <name type="common">Yellow drum</name>
    <name type="synonym">Corvina albiflora</name>
    <dbReference type="NCBI Taxonomy" id="240163"/>
    <lineage>
        <taxon>Eukaryota</taxon>
        <taxon>Metazoa</taxon>
        <taxon>Chordata</taxon>
        <taxon>Craniata</taxon>
        <taxon>Vertebrata</taxon>
        <taxon>Euteleostomi</taxon>
        <taxon>Actinopterygii</taxon>
        <taxon>Neopterygii</taxon>
        <taxon>Teleostei</taxon>
        <taxon>Neoteleostei</taxon>
        <taxon>Acanthomorphata</taxon>
        <taxon>Eupercaria</taxon>
        <taxon>Sciaenidae</taxon>
        <taxon>Nibea</taxon>
    </lineage>
</organism>
<gene>
    <name evidence="1" type="ORF">GBF38_017395</name>
</gene>
<sequence length="265" mass="29992">SFTYTGDPDYGLSLLNVNGLAENSTQNTYWELLVKKPDNSIIRPDVGVHMTNHTDIRVLESELRKRHQQIEGFVLVVKAYLTFTVLNFHRSACFTSFTHVSGGLGFRGHLPMAGNDAHRLFTFTCPPGGPSMRKERPLLRPGDRSHHQGCIEPISCRHPSRQHHPIQRSAADTDQMFRFTAPRRTEPTPRLSLPGLKWCDAAAGGSRLVRVHNLRWLSPTASPFCRRMHPSILTLRLQLPPHLALKSPQRRPQRAMVRPLVALLQ</sequence>
<accession>A0ACB7F535</accession>
<keyword evidence="2" id="KW-1185">Reference proteome</keyword>
<evidence type="ECO:0000313" key="2">
    <source>
        <dbReference type="Proteomes" id="UP000805704"/>
    </source>
</evidence>
<proteinExistence type="predicted"/>
<feature type="non-terminal residue" evidence="1">
    <location>
        <position position="1"/>
    </location>
</feature>
<evidence type="ECO:0000313" key="1">
    <source>
        <dbReference type="EMBL" id="KAG8009274.1"/>
    </source>
</evidence>
<comment type="caution">
    <text evidence="1">The sequence shown here is derived from an EMBL/GenBank/DDBJ whole genome shotgun (WGS) entry which is preliminary data.</text>
</comment>
<name>A0ACB7F535_NIBAL</name>
<dbReference type="EMBL" id="CM024805">
    <property type="protein sequence ID" value="KAG8009274.1"/>
    <property type="molecule type" value="Genomic_DNA"/>
</dbReference>
<dbReference type="Proteomes" id="UP000805704">
    <property type="component" value="Chromosome 17"/>
</dbReference>
<reference evidence="1" key="1">
    <citation type="submission" date="2020-04" db="EMBL/GenBank/DDBJ databases">
        <title>A chromosome-scale assembly and high-density genetic map of the yellow drum (Nibea albiflora) genome.</title>
        <authorList>
            <person name="Xu D."/>
            <person name="Zhang W."/>
            <person name="Chen R."/>
            <person name="Tan P."/>
            <person name="Wang L."/>
            <person name="Song H."/>
            <person name="Tian L."/>
            <person name="Zhu Q."/>
            <person name="Wang B."/>
        </authorList>
    </citation>
    <scope>NUCLEOTIDE SEQUENCE</scope>
    <source>
        <strain evidence="1">ZJHYS-2018</strain>
    </source>
</reference>